<gene>
    <name evidence="2" type="ORF">AURANDRAFT_72818</name>
</gene>
<feature type="compositionally biased region" description="Basic and acidic residues" evidence="1">
    <location>
        <begin position="45"/>
        <end position="56"/>
    </location>
</feature>
<feature type="compositionally biased region" description="Basic and acidic residues" evidence="1">
    <location>
        <begin position="21"/>
        <end position="37"/>
    </location>
</feature>
<feature type="region of interest" description="Disordered" evidence="1">
    <location>
        <begin position="284"/>
        <end position="363"/>
    </location>
</feature>
<sequence length="675" mass="75025">MDVDVDGHAHGRGLGGLGRARGRELGGGRRGVPRDDEVPPLPGELARREPGADVHQVRRRRRLPVDPRGGLHGMQRVLAAVLRHVHPPRPRRGAELFQEPHARGHQGLPPPRRRGPPPAVPPERAAERRFRVREVHRRPEEAREDGDAERLLPGQEERGDKKREGPGAPPPPVRRGAGEGVRQRSRGGGLRARPGARRARAHHRRGAGAAPQGGHDGREHGRVALGQHDHLPARLHQGQVHDGLLAHLARAGRHGAGPLHGARRRLRDGRHPDVDDRLLRVRRRRGLDGQRQRRRRARAQALQRAHRRRALRGAPARPDGRRRGHGQPRRRDARHVHGGGRHVPQQLEPAARPPREAPGVVEDPEARGPFFCQDSVAVPRPGVRAPADGAPGPAVGVQGRRRGEREDGGGALRAHDLLRLRPVVGHLRRHPAPAQPGQPLLPEGARALQRRLADARVGEEGPGHVLPGPGGLRRRLALRRFRRGAGHGDGDLLLPRHDAHLRRRGRRPRQGRRGRLRRRREPRLRRPVPPRQDPGRVGEIRLHADARRGGLGQGQGHLRQRRDRGARVALRLQHVRRRHGLRAPVGPHAAPRRVVRVQERAPGHEAVGRHARRGLRDAPGEQRHAEQQAPRGHLARHRAVDGLLRARLLDDGVGQVEAAEPHEHHHVFRHNTAEI</sequence>
<feature type="compositionally biased region" description="Basic and acidic residues" evidence="1">
    <location>
        <begin position="603"/>
        <end position="626"/>
    </location>
</feature>
<feature type="region of interest" description="Disordered" evidence="1">
    <location>
        <begin position="603"/>
        <end position="634"/>
    </location>
</feature>
<feature type="region of interest" description="Disordered" evidence="1">
    <location>
        <begin position="1"/>
        <end position="71"/>
    </location>
</feature>
<dbReference type="RefSeq" id="XP_009042475.1">
    <property type="nucleotide sequence ID" value="XM_009044227.1"/>
</dbReference>
<keyword evidence="3" id="KW-1185">Reference proteome</keyword>
<evidence type="ECO:0000313" key="3">
    <source>
        <dbReference type="Proteomes" id="UP000002729"/>
    </source>
</evidence>
<dbReference type="InParanoid" id="F0YPY3"/>
<evidence type="ECO:0000313" key="2">
    <source>
        <dbReference type="EMBL" id="EGB02825.1"/>
    </source>
</evidence>
<feature type="compositionally biased region" description="Basic residues" evidence="1">
    <location>
        <begin position="292"/>
        <end position="311"/>
    </location>
</feature>
<feature type="compositionally biased region" description="Low complexity" evidence="1">
    <location>
        <begin position="382"/>
        <end position="398"/>
    </location>
</feature>
<accession>F0YPY3</accession>
<feature type="compositionally biased region" description="Basic and acidic residues" evidence="1">
    <location>
        <begin position="92"/>
        <end position="102"/>
    </location>
</feature>
<dbReference type="Proteomes" id="UP000002729">
    <property type="component" value="Unassembled WGS sequence"/>
</dbReference>
<feature type="compositionally biased region" description="Basic and acidic residues" evidence="1">
    <location>
        <begin position="124"/>
        <end position="141"/>
    </location>
</feature>
<name>F0YPY3_AURAN</name>
<feature type="compositionally biased region" description="Basic residues" evidence="1">
    <location>
        <begin position="194"/>
        <end position="206"/>
    </location>
</feature>
<dbReference type="GeneID" id="20228894"/>
<dbReference type="KEGG" id="aaf:AURANDRAFT_72818"/>
<dbReference type="EMBL" id="GL833296">
    <property type="protein sequence ID" value="EGB02825.1"/>
    <property type="molecule type" value="Genomic_DNA"/>
</dbReference>
<feature type="compositionally biased region" description="Basic and acidic residues" evidence="1">
    <location>
        <begin position="155"/>
        <end position="165"/>
    </location>
</feature>
<feature type="region of interest" description="Disordered" evidence="1">
    <location>
        <begin position="485"/>
        <end position="540"/>
    </location>
</feature>
<organism evidence="3">
    <name type="scientific">Aureococcus anophagefferens</name>
    <name type="common">Harmful bloom alga</name>
    <dbReference type="NCBI Taxonomy" id="44056"/>
    <lineage>
        <taxon>Eukaryota</taxon>
        <taxon>Sar</taxon>
        <taxon>Stramenopiles</taxon>
        <taxon>Ochrophyta</taxon>
        <taxon>Pelagophyceae</taxon>
        <taxon>Pelagomonadales</taxon>
        <taxon>Pelagomonadaceae</taxon>
        <taxon>Aureococcus</taxon>
    </lineage>
</organism>
<proteinExistence type="predicted"/>
<reference evidence="2 3" key="1">
    <citation type="journal article" date="2011" name="Proc. Natl. Acad. Sci. U.S.A.">
        <title>Niche of harmful alga Aureococcus anophagefferens revealed through ecogenomics.</title>
        <authorList>
            <person name="Gobler C.J."/>
            <person name="Berry D.L."/>
            <person name="Dyhrman S.T."/>
            <person name="Wilhelm S.W."/>
            <person name="Salamov A."/>
            <person name="Lobanov A.V."/>
            <person name="Zhang Y."/>
            <person name="Collier J.L."/>
            <person name="Wurch L.L."/>
            <person name="Kustka A.B."/>
            <person name="Dill B.D."/>
            <person name="Shah M."/>
            <person name="VerBerkmoes N.C."/>
            <person name="Kuo A."/>
            <person name="Terry A."/>
            <person name="Pangilinan J."/>
            <person name="Lindquist E.A."/>
            <person name="Lucas S."/>
            <person name="Paulsen I.T."/>
            <person name="Hattenrath-Lehmann T.K."/>
            <person name="Talmage S.C."/>
            <person name="Walker E.A."/>
            <person name="Koch F."/>
            <person name="Burson A.M."/>
            <person name="Marcoval M.A."/>
            <person name="Tang Y.Z."/>
            <person name="Lecleir G.R."/>
            <person name="Coyne K.J."/>
            <person name="Berg G.M."/>
            <person name="Bertrand E.M."/>
            <person name="Saito M.A."/>
            <person name="Gladyshev V.N."/>
            <person name="Grigoriev I.V."/>
        </authorList>
    </citation>
    <scope>NUCLEOTIDE SEQUENCE [LARGE SCALE GENOMIC DNA]</scope>
    <source>
        <strain evidence="3">CCMP 1984</strain>
    </source>
</reference>
<dbReference type="AlphaFoldDB" id="F0YPY3"/>
<feature type="non-terminal residue" evidence="2">
    <location>
        <position position="675"/>
    </location>
</feature>
<protein>
    <submittedName>
        <fullName evidence="2">Expressed protein</fullName>
    </submittedName>
</protein>
<feature type="region of interest" description="Disordered" evidence="1">
    <location>
        <begin position="382"/>
        <end position="409"/>
    </location>
</feature>
<feature type="compositionally biased region" description="Basic and acidic residues" evidence="1">
    <location>
        <begin position="486"/>
        <end position="498"/>
    </location>
</feature>
<evidence type="ECO:0000256" key="1">
    <source>
        <dbReference type="SAM" id="MobiDB-lite"/>
    </source>
</evidence>
<feature type="compositionally biased region" description="Basic residues" evidence="1">
    <location>
        <begin position="320"/>
        <end position="340"/>
    </location>
</feature>
<feature type="region of interest" description="Disordered" evidence="1">
    <location>
        <begin position="90"/>
        <end position="221"/>
    </location>
</feature>
<feature type="compositionally biased region" description="Basic residues" evidence="1">
    <location>
        <begin position="499"/>
        <end position="528"/>
    </location>
</feature>